<dbReference type="InterPro" id="IPR029052">
    <property type="entry name" value="Metallo-depent_PP-like"/>
</dbReference>
<keyword evidence="5" id="KW-1185">Reference proteome</keyword>
<dbReference type="InterPro" id="IPR011152">
    <property type="entry name" value="Pesterase_MJ0912"/>
</dbReference>
<dbReference type="SUPFAM" id="SSF56300">
    <property type="entry name" value="Metallo-dependent phosphatases"/>
    <property type="match status" value="1"/>
</dbReference>
<dbReference type="InterPro" id="IPR000979">
    <property type="entry name" value="Phosphodiesterase_MJ0936/Vps29"/>
</dbReference>
<organism evidence="4 5">
    <name type="scientific">Virgibacillus tibetensis</name>
    <dbReference type="NCBI Taxonomy" id="3042313"/>
    <lineage>
        <taxon>Bacteria</taxon>
        <taxon>Bacillati</taxon>
        <taxon>Bacillota</taxon>
        <taxon>Bacilli</taxon>
        <taxon>Bacillales</taxon>
        <taxon>Bacillaceae</taxon>
        <taxon>Virgibacillus</taxon>
    </lineage>
</organism>
<dbReference type="PIRSF" id="PIRSF000883">
    <property type="entry name" value="Pesterase_MJ0912"/>
    <property type="match status" value="1"/>
</dbReference>
<keyword evidence="2" id="KW-0479">Metal-binding</keyword>
<protein>
    <recommendedName>
        <fullName evidence="2">Phosphoesterase</fullName>
        <ecNumber evidence="2">3.1.4.-</ecNumber>
    </recommendedName>
</protein>
<comment type="similarity">
    <text evidence="1 2">Belongs to the metallophosphoesterase superfamily. YfcE family.</text>
</comment>
<evidence type="ECO:0000256" key="2">
    <source>
        <dbReference type="RuleBase" id="RU362039"/>
    </source>
</evidence>
<dbReference type="InterPro" id="IPR050126">
    <property type="entry name" value="Ap4A_hydrolase"/>
</dbReference>
<evidence type="ECO:0000313" key="5">
    <source>
        <dbReference type="Proteomes" id="UP001335737"/>
    </source>
</evidence>
<dbReference type="EMBL" id="JARZFX010000019">
    <property type="protein sequence ID" value="MEC5425743.1"/>
    <property type="molecule type" value="Genomic_DNA"/>
</dbReference>
<evidence type="ECO:0000313" key="4">
    <source>
        <dbReference type="EMBL" id="MEC5425743.1"/>
    </source>
</evidence>
<feature type="domain" description="Calcineurin-like phosphoesterase" evidence="3">
    <location>
        <begin position="2"/>
        <end position="201"/>
    </location>
</feature>
<comment type="cofactor">
    <cofactor evidence="2">
        <name>a divalent metal cation</name>
        <dbReference type="ChEBI" id="CHEBI:60240"/>
    </cofactor>
</comment>
<name>A0ABU6KKB2_9BACI</name>
<dbReference type="NCBIfam" id="TIGR00040">
    <property type="entry name" value="yfcE"/>
    <property type="match status" value="1"/>
</dbReference>
<gene>
    <name evidence="4" type="ORF">QGM71_19930</name>
</gene>
<dbReference type="InterPro" id="IPR024654">
    <property type="entry name" value="Calcineurin-like_PHP_lpxH"/>
</dbReference>
<dbReference type="Pfam" id="PF12850">
    <property type="entry name" value="Metallophos_2"/>
    <property type="match status" value="1"/>
</dbReference>
<accession>A0ABU6KKB2</accession>
<dbReference type="Proteomes" id="UP001335737">
    <property type="component" value="Unassembled WGS sequence"/>
</dbReference>
<dbReference type="EC" id="3.1.4.-" evidence="2"/>
<evidence type="ECO:0000256" key="1">
    <source>
        <dbReference type="ARBA" id="ARBA00008950"/>
    </source>
</evidence>
<dbReference type="Gene3D" id="3.60.21.10">
    <property type="match status" value="1"/>
</dbReference>
<dbReference type="PANTHER" id="PTHR42850">
    <property type="entry name" value="METALLOPHOSPHOESTERASE"/>
    <property type="match status" value="1"/>
</dbReference>
<proteinExistence type="inferred from homology"/>
<sequence>MITDIHGNASALKAVLSEIDNRNNIDHIYCLGDMIGIGPDSNEVLETLFSRADTSMITGNHDEGILALAKGQRYPKSHSHVKEHHQWILDRMDKSFIPKLDQLPRTIEKNIEGYSILFIHYQIEYSKINKHISKDPFSSIVKPSVSNLEYLFKGHNEDLICFGHHHPIHYFKGNKTTYLNPGSLGCNHKPTAPYAIVRIENSKVDVYLEEATYDNSSFLESYHGLQVPERDFILQVFHGNQI</sequence>
<comment type="caution">
    <text evidence="4">The sequence shown here is derived from an EMBL/GenBank/DDBJ whole genome shotgun (WGS) entry which is preliminary data.</text>
</comment>
<reference evidence="4 5" key="1">
    <citation type="journal article" date="2024" name="Int. J. Syst. Evol. Microbiol.">
        <title>Virgibacillus tibetensis sp. nov., isolated from salt lake on the Tibetan Plateau of China.</title>
        <authorList>
            <person name="Phurbu D."/>
            <person name="Liu Z.-X."/>
            <person name="Wang R."/>
            <person name="Zheng Y.-Y."/>
            <person name="Liu H.-C."/>
            <person name="Zhou Y.-G."/>
            <person name="Yu Y.-J."/>
            <person name="Li A.-H."/>
        </authorList>
    </citation>
    <scope>NUCLEOTIDE SEQUENCE [LARGE SCALE GENOMIC DNA]</scope>
    <source>
        <strain evidence="4 5">C22-A2</strain>
    </source>
</reference>
<dbReference type="PANTHER" id="PTHR42850:SF2">
    <property type="entry name" value="BLL5683 PROTEIN"/>
    <property type="match status" value="1"/>
</dbReference>
<dbReference type="RefSeq" id="WP_327609338.1">
    <property type="nucleotide sequence ID" value="NZ_JARZFX010000019.1"/>
</dbReference>
<evidence type="ECO:0000259" key="3">
    <source>
        <dbReference type="Pfam" id="PF12850"/>
    </source>
</evidence>